<gene>
    <name evidence="7" type="ORF">ZOSMA_24G00040</name>
</gene>
<dbReference type="GO" id="GO:0006887">
    <property type="term" value="P:exocytosis"/>
    <property type="evidence" value="ECO:0000318"/>
    <property type="project" value="GO_Central"/>
</dbReference>
<keyword evidence="4" id="KW-0653">Protein transport</keyword>
<comment type="caution">
    <text evidence="7">The sequence shown here is derived from an EMBL/GenBank/DDBJ whole genome shotgun (WGS) entry which is preliminary data.</text>
</comment>
<dbReference type="OrthoDB" id="26242at2759"/>
<protein>
    <recommendedName>
        <fullName evidence="4">Exocyst complex component SEC5</fullName>
    </recommendedName>
</protein>
<dbReference type="GO" id="GO:0006893">
    <property type="term" value="P:Golgi to plasma membrane transport"/>
    <property type="evidence" value="ECO:0000318"/>
    <property type="project" value="GO_Central"/>
</dbReference>
<evidence type="ECO:0000313" key="7">
    <source>
        <dbReference type="EMBL" id="KMZ67984.1"/>
    </source>
</evidence>
<dbReference type="Pfam" id="PF15469">
    <property type="entry name" value="Sec5"/>
    <property type="match status" value="1"/>
</dbReference>
<feature type="compositionally biased region" description="Basic residues" evidence="5">
    <location>
        <begin position="134"/>
        <end position="151"/>
    </location>
</feature>
<evidence type="ECO:0000256" key="5">
    <source>
        <dbReference type="SAM" id="MobiDB-lite"/>
    </source>
</evidence>
<dbReference type="AlphaFoldDB" id="A0A0K9PG81"/>
<evidence type="ECO:0000256" key="1">
    <source>
        <dbReference type="ARBA" id="ARBA00010578"/>
    </source>
</evidence>
<dbReference type="PANTHER" id="PTHR13043">
    <property type="entry name" value="EXOCYST COMPLEX COMPONENT SEC5"/>
    <property type="match status" value="1"/>
</dbReference>
<feature type="compositionally biased region" description="Basic and acidic residues" evidence="5">
    <location>
        <begin position="79"/>
        <end position="97"/>
    </location>
</feature>
<dbReference type="GO" id="GO:0000145">
    <property type="term" value="C:exocyst"/>
    <property type="evidence" value="ECO:0000318"/>
    <property type="project" value="GO_Central"/>
</dbReference>
<proteinExistence type="inferred from homology"/>
<comment type="similarity">
    <text evidence="1 4">Belongs to the SEC5 family.</text>
</comment>
<sequence>MWIGRCSHRKEVVMTLVTSSPASAIFSDCEVVDRENNTGTELIVTRQFVGIFFGQRQRRRTIQLPPEPEREEPEEEEKMSDSDEELLHMALSEKDNRPTASRRQPKTSMEEEDDDSDVEMLSISSEDEDAPNARGRKHKNQGGPNPKKRPGARPSSGNVDQGWDGGEPNCWKYVDEDELARRVREMREPRASSSSLNRNGSALGRKGLTNMQSFGRGAEALDPLGLGILDSRSMMLITATADGNSLKEPLDQRTRDKLNHFSENFDCKLFLSRVHYRTMASDLELGAITLKTDLQGGTQQKKQLVKENFDCFVSCKTTIDDIESKLTQIDKDPQGAGTHQLYDAAKKIIAVANRACQPLFERQVQAEKIRSVQGMLQRFRTLFNLPSLIRGNISKGEYDLAVREYKKALSLVLPSHVGILKRVLEEVEKVMDEFKVMLHRSMEDPDLEISDLENTVKLLMELEPDSDPIWHYLNIQNQRMRALLEKCTQNHIARMEVLHEGIRERELSDAKWWQFQENSNKSLDIDPLNPDGSENPVDTAYINSTAEDALREKYLCKLTNVILHHLPYFWQSTLSIFSGKFAKVSTGNLETNAKVSTDKADDKVGDMKYSRHSLDEVVEMIHTTISLYEKKVLGTFRDFEESNVLCNYMINVIKDIAKACKVVEKKECAPLSVVKTLHNLHFEITNVYILRLCSWMRVTMRDLSESWIPLSILERKNSPYTISFFPLEFRMVSVSAMDHISTMIQRLRSEAENSNGMPMYIQDMQESIRLSFLNCFLDFAAHLERLGCDLSINRSNWNDSHMQGVLSESGGNSDVHSERSVADTHKKILIVLSNVGYCKDEICEELYKKYMHIWSQPGRTDESYDDIRDLVSSFSGVEEKVLEQYTFTKATNIRTAALDYLLDAGVQWGGAPPVKGIRDATIDLMNTLVSVHAEVSSGDQPLTDKTLGTLVEGLMDTFISLFHEHKEEQLKSLDPNGFCQLMLELEYFETVLGAYFSTEARASFTSLHDLLLEKAAECVIEASETPVHRRRTTRGCEDAMNEDSHPVATMAPDDLLALAQQFSSDLLEGEIERTRLNISCFMESSLQPHKRNNISKNPSPTLPRVR</sequence>
<feature type="domain" description="Exocyst complex component EXOC2/Sec5 N-terminal" evidence="6">
    <location>
        <begin position="222"/>
        <end position="1081"/>
    </location>
</feature>
<dbReference type="InterPro" id="IPR039481">
    <property type="entry name" value="EXOC2/Sec5_N_dom"/>
</dbReference>
<dbReference type="PANTHER" id="PTHR13043:SF1">
    <property type="entry name" value="EXOCYST COMPLEX COMPONENT 2"/>
    <property type="match status" value="1"/>
</dbReference>
<keyword evidence="2 4" id="KW-0813">Transport</keyword>
<accession>A0A0K9PG81</accession>
<dbReference type="Proteomes" id="UP000036987">
    <property type="component" value="Unassembled WGS sequence"/>
</dbReference>
<keyword evidence="8" id="KW-1185">Reference proteome</keyword>
<evidence type="ECO:0000256" key="2">
    <source>
        <dbReference type="ARBA" id="ARBA00022448"/>
    </source>
</evidence>
<dbReference type="EMBL" id="LFYR01000864">
    <property type="protein sequence ID" value="KMZ67984.1"/>
    <property type="molecule type" value="Genomic_DNA"/>
</dbReference>
<comment type="subunit">
    <text evidence="4">Component of the exocyst complex.</text>
</comment>
<feature type="region of interest" description="Disordered" evidence="5">
    <location>
        <begin position="59"/>
        <end position="170"/>
    </location>
</feature>
<name>A0A0K9PG81_ZOSMR</name>
<organism evidence="7 8">
    <name type="scientific">Zostera marina</name>
    <name type="common">Eelgrass</name>
    <dbReference type="NCBI Taxonomy" id="29655"/>
    <lineage>
        <taxon>Eukaryota</taxon>
        <taxon>Viridiplantae</taxon>
        <taxon>Streptophyta</taxon>
        <taxon>Embryophyta</taxon>
        <taxon>Tracheophyta</taxon>
        <taxon>Spermatophyta</taxon>
        <taxon>Magnoliopsida</taxon>
        <taxon>Liliopsida</taxon>
        <taxon>Zosteraceae</taxon>
        <taxon>Zostera</taxon>
    </lineage>
</organism>
<evidence type="ECO:0000256" key="4">
    <source>
        <dbReference type="RuleBase" id="RU365069"/>
    </source>
</evidence>
<feature type="compositionally biased region" description="Acidic residues" evidence="5">
    <location>
        <begin position="69"/>
        <end position="78"/>
    </location>
</feature>
<keyword evidence="3 4" id="KW-0268">Exocytosis</keyword>
<evidence type="ECO:0000313" key="8">
    <source>
        <dbReference type="Proteomes" id="UP000036987"/>
    </source>
</evidence>
<dbReference type="OMA" id="WAARHAN"/>
<comment type="function">
    <text evidence="4">Component of the exocyst complex involved in the docking of exocytic vesicles with fusion sites on the plasma membrane.</text>
</comment>
<feature type="region of interest" description="Disordered" evidence="5">
    <location>
        <begin position="184"/>
        <end position="204"/>
    </location>
</feature>
<dbReference type="InterPro" id="IPR029175">
    <property type="entry name" value="EXOC2/Sec5"/>
</dbReference>
<dbReference type="STRING" id="29655.A0A0K9PG81"/>
<dbReference type="GO" id="GO:0015031">
    <property type="term" value="P:protein transport"/>
    <property type="evidence" value="ECO:0007669"/>
    <property type="project" value="UniProtKB-KW"/>
</dbReference>
<evidence type="ECO:0000259" key="6">
    <source>
        <dbReference type="Pfam" id="PF15469"/>
    </source>
</evidence>
<evidence type="ECO:0000256" key="3">
    <source>
        <dbReference type="ARBA" id="ARBA00022483"/>
    </source>
</evidence>
<reference evidence="8" key="1">
    <citation type="journal article" date="2016" name="Nature">
        <title>The genome of the seagrass Zostera marina reveals angiosperm adaptation to the sea.</title>
        <authorList>
            <person name="Olsen J.L."/>
            <person name="Rouze P."/>
            <person name="Verhelst B."/>
            <person name="Lin Y.-C."/>
            <person name="Bayer T."/>
            <person name="Collen J."/>
            <person name="Dattolo E."/>
            <person name="De Paoli E."/>
            <person name="Dittami S."/>
            <person name="Maumus F."/>
            <person name="Michel G."/>
            <person name="Kersting A."/>
            <person name="Lauritano C."/>
            <person name="Lohaus R."/>
            <person name="Toepel M."/>
            <person name="Tonon T."/>
            <person name="Vanneste K."/>
            <person name="Amirebrahimi M."/>
            <person name="Brakel J."/>
            <person name="Bostroem C."/>
            <person name="Chovatia M."/>
            <person name="Grimwood J."/>
            <person name="Jenkins J.W."/>
            <person name="Jueterbock A."/>
            <person name="Mraz A."/>
            <person name="Stam W.T."/>
            <person name="Tice H."/>
            <person name="Bornberg-Bauer E."/>
            <person name="Green P.J."/>
            <person name="Pearson G.A."/>
            <person name="Procaccini G."/>
            <person name="Duarte C.M."/>
            <person name="Schmutz J."/>
            <person name="Reusch T.B.H."/>
            <person name="Van de Peer Y."/>
        </authorList>
    </citation>
    <scope>NUCLEOTIDE SEQUENCE [LARGE SCALE GENOMIC DNA]</scope>
    <source>
        <strain evidence="8">cv. Finnish</strain>
    </source>
</reference>
<feature type="compositionally biased region" description="Polar residues" evidence="5">
    <location>
        <begin position="191"/>
        <end position="200"/>
    </location>
</feature>